<keyword evidence="2" id="KW-1133">Transmembrane helix</keyword>
<evidence type="ECO:0000256" key="2">
    <source>
        <dbReference type="SAM" id="Phobius"/>
    </source>
</evidence>
<dbReference type="SUPFAM" id="SSF49879">
    <property type="entry name" value="SMAD/FHA domain"/>
    <property type="match status" value="1"/>
</dbReference>
<evidence type="ECO:0000313" key="5">
    <source>
        <dbReference type="Proteomes" id="UP001430954"/>
    </source>
</evidence>
<dbReference type="InterPro" id="IPR000253">
    <property type="entry name" value="FHA_dom"/>
</dbReference>
<name>A0ABS7T7Z1_9GAMM</name>
<feature type="domain" description="FHA" evidence="3">
    <location>
        <begin position="170"/>
        <end position="219"/>
    </location>
</feature>
<evidence type="ECO:0000313" key="4">
    <source>
        <dbReference type="EMBL" id="MBZ4039946.1"/>
    </source>
</evidence>
<reference evidence="4 5" key="1">
    <citation type="submission" date="2021-09" db="EMBL/GenBank/DDBJ databases">
        <title>Lysobacter sp. 13A isolated from the river sediment.</title>
        <authorList>
            <person name="Liu H."/>
            <person name="Li S."/>
            <person name="Mao S."/>
        </authorList>
    </citation>
    <scope>NUCLEOTIDE SEQUENCE [LARGE SCALE GENOMIC DNA]</scope>
    <source>
        <strain evidence="4 5">13A</strain>
    </source>
</reference>
<dbReference type="InterPro" id="IPR008984">
    <property type="entry name" value="SMAD_FHA_dom_sf"/>
</dbReference>
<dbReference type="Gene3D" id="2.60.200.20">
    <property type="match status" value="1"/>
</dbReference>
<evidence type="ECO:0000256" key="1">
    <source>
        <dbReference type="SAM" id="MobiDB-lite"/>
    </source>
</evidence>
<feature type="compositionally biased region" description="Gly residues" evidence="1">
    <location>
        <begin position="1"/>
        <end position="12"/>
    </location>
</feature>
<dbReference type="Pfam" id="PF00498">
    <property type="entry name" value="FHA"/>
    <property type="match status" value="1"/>
</dbReference>
<keyword evidence="2" id="KW-0812">Transmembrane</keyword>
<organism evidence="4 5">
    <name type="scientific">Novilysobacter selenitireducens</name>
    <dbReference type="NCBI Taxonomy" id="2872639"/>
    <lineage>
        <taxon>Bacteria</taxon>
        <taxon>Pseudomonadati</taxon>
        <taxon>Pseudomonadota</taxon>
        <taxon>Gammaproteobacteria</taxon>
        <taxon>Lysobacterales</taxon>
        <taxon>Lysobacteraceae</taxon>
        <taxon>Novilysobacter</taxon>
    </lineage>
</organism>
<protein>
    <submittedName>
        <fullName evidence="4">FHA domain-containing protein</fullName>
    </submittedName>
</protein>
<sequence>MGRTARGGGPLCGRGRSAPSPNEVRVTARSPVLDCAGVNDLRLRRPDRDLSDLVLTPGVHAVGRDGRGEMALVGIGQPMLAQFCIDRRGIWMQLAEGVRGVHVNGRPVRRMAMLRPGDAVFVEGVELVLVGPAPDAAPAQDEPATEESRLVLRAVGGPLHGRCHPLEDVVTIGRARDCDVRMDEPALAERHARLVPCEGGAVLRDLGSEQGSQVNGHPVRHALLRAGDQLAIDGYRFVLEAPRAPGRTQASVDIADEAAGPEPDAATPERLLDSARRLPWLLLAALLLSGALSLLLLYGTR</sequence>
<keyword evidence="2" id="KW-0472">Membrane</keyword>
<evidence type="ECO:0000259" key="3">
    <source>
        <dbReference type="PROSITE" id="PS50006"/>
    </source>
</evidence>
<proteinExistence type="predicted"/>
<accession>A0ABS7T7Z1</accession>
<dbReference type="EMBL" id="JAINZW010000004">
    <property type="protein sequence ID" value="MBZ4039946.1"/>
    <property type="molecule type" value="Genomic_DNA"/>
</dbReference>
<feature type="region of interest" description="Disordered" evidence="1">
    <location>
        <begin position="1"/>
        <end position="23"/>
    </location>
</feature>
<dbReference type="SMART" id="SM00240">
    <property type="entry name" value="FHA"/>
    <property type="match status" value="1"/>
</dbReference>
<gene>
    <name evidence="4" type="ORF">K6753_10430</name>
</gene>
<dbReference type="Proteomes" id="UP001430954">
    <property type="component" value="Unassembled WGS sequence"/>
</dbReference>
<dbReference type="PROSITE" id="PS50006">
    <property type="entry name" value="FHA_DOMAIN"/>
    <property type="match status" value="1"/>
</dbReference>
<dbReference type="CDD" id="cd00060">
    <property type="entry name" value="FHA"/>
    <property type="match status" value="1"/>
</dbReference>
<keyword evidence="5" id="KW-1185">Reference proteome</keyword>
<feature type="transmembrane region" description="Helical" evidence="2">
    <location>
        <begin position="278"/>
        <end position="298"/>
    </location>
</feature>
<comment type="caution">
    <text evidence="4">The sequence shown here is derived from an EMBL/GenBank/DDBJ whole genome shotgun (WGS) entry which is preliminary data.</text>
</comment>